<reference evidence="3" key="1">
    <citation type="submission" date="2021-03" db="EMBL/GenBank/DDBJ databases">
        <authorList>
            <person name="Jaffe A."/>
        </authorList>
    </citation>
    <scope>NUCLEOTIDE SEQUENCE</scope>
    <source>
        <strain evidence="3">RIFCSPLOWO2_01_FULL_AR10_48_17</strain>
    </source>
</reference>
<dbReference type="SUPFAM" id="SSF53300">
    <property type="entry name" value="vWA-like"/>
    <property type="match status" value="2"/>
</dbReference>
<dbReference type="InterPro" id="IPR002035">
    <property type="entry name" value="VWF_A"/>
</dbReference>
<dbReference type="Gene3D" id="3.40.50.410">
    <property type="entry name" value="von Willebrand factor, type A domain"/>
    <property type="match status" value="2"/>
</dbReference>
<keyword evidence="1" id="KW-0812">Transmembrane</keyword>
<dbReference type="InterPro" id="IPR036465">
    <property type="entry name" value="vWFA_dom_sf"/>
</dbReference>
<proteinExistence type="predicted"/>
<name>A0A8T4L3N2_9ARCH</name>
<dbReference type="AlphaFoldDB" id="A0A8T4L3N2"/>
<comment type="caution">
    <text evidence="3">The sequence shown here is derived from an EMBL/GenBank/DDBJ whole genome shotgun (WGS) entry which is preliminary data.</text>
</comment>
<dbReference type="SUPFAM" id="SSF63825">
    <property type="entry name" value="YWTD domain"/>
    <property type="match status" value="1"/>
</dbReference>
<dbReference type="EMBL" id="JAGVWC010000011">
    <property type="protein sequence ID" value="MBS3061938.1"/>
    <property type="molecule type" value="Genomic_DNA"/>
</dbReference>
<feature type="transmembrane region" description="Helical" evidence="1">
    <location>
        <begin position="12"/>
        <end position="35"/>
    </location>
</feature>
<feature type="domain" description="VWFA" evidence="2">
    <location>
        <begin position="932"/>
        <end position="1006"/>
    </location>
</feature>
<protein>
    <submittedName>
        <fullName evidence="3">DUF4082 domain-containing protein</fullName>
    </submittedName>
</protein>
<reference evidence="3" key="2">
    <citation type="submission" date="2021-05" db="EMBL/GenBank/DDBJ databases">
        <title>Protein family content uncovers lineage relationships and bacterial pathway maintenance mechanisms in DPANN archaea.</title>
        <authorList>
            <person name="Castelle C.J."/>
            <person name="Meheust R."/>
            <person name="Jaffe A.L."/>
            <person name="Seitz K."/>
            <person name="Gong X."/>
            <person name="Baker B.J."/>
            <person name="Banfield J.F."/>
        </authorList>
    </citation>
    <scope>NUCLEOTIDE SEQUENCE</scope>
    <source>
        <strain evidence="3">RIFCSPLOWO2_01_FULL_AR10_48_17</strain>
    </source>
</reference>
<keyword evidence="1" id="KW-0472">Membrane</keyword>
<organism evidence="3 4">
    <name type="scientific">Candidatus Iainarchaeum sp</name>
    <dbReference type="NCBI Taxonomy" id="3101447"/>
    <lineage>
        <taxon>Archaea</taxon>
        <taxon>Candidatus Iainarchaeota</taxon>
        <taxon>Candidatus Iainarchaeia</taxon>
        <taxon>Candidatus Iainarchaeales</taxon>
        <taxon>Candidatus Iainarchaeaceae</taxon>
        <taxon>Candidatus Iainarchaeum</taxon>
    </lineage>
</organism>
<dbReference type="Proteomes" id="UP000675968">
    <property type="component" value="Unassembled WGS sequence"/>
</dbReference>
<accession>A0A8T4L3N2</accession>
<dbReference type="PROSITE" id="PS50234">
    <property type="entry name" value="VWFA"/>
    <property type="match status" value="1"/>
</dbReference>
<dbReference type="Pfam" id="PF00092">
    <property type="entry name" value="VWA"/>
    <property type="match status" value="1"/>
</dbReference>
<evidence type="ECO:0000313" key="3">
    <source>
        <dbReference type="EMBL" id="MBS3061938.1"/>
    </source>
</evidence>
<keyword evidence="1" id="KW-1133">Transmembrane helix</keyword>
<evidence type="ECO:0000256" key="1">
    <source>
        <dbReference type="SAM" id="Phobius"/>
    </source>
</evidence>
<evidence type="ECO:0000259" key="2">
    <source>
        <dbReference type="PROSITE" id="PS50234"/>
    </source>
</evidence>
<gene>
    <name evidence="3" type="ORF">J4215_05135</name>
</gene>
<evidence type="ECO:0000313" key="4">
    <source>
        <dbReference type="Proteomes" id="UP000675968"/>
    </source>
</evidence>
<dbReference type="CDD" id="cd00198">
    <property type="entry name" value="vWFA"/>
    <property type="match status" value="1"/>
</dbReference>
<dbReference type="Pfam" id="PF08309">
    <property type="entry name" value="LVIVD"/>
    <property type="match status" value="7"/>
</dbReference>
<sequence length="1247" mass="134324">MPFSGSRFSDKGFALSTDLLFAVFLVTSFLAVAWVGPFESKPLSEISNLKQLSRDTLISLDESGYIIFTFDRNDLNDSEKMDAISEKVRSVLPPNTEFHIDMTRYDLNGAQCIQNQTFDNCFQFRTVLPSKGQPIPIGSSLTREKLSFFRKGNVLACQVDPGQISLAPFSPAYPEVFGWDRLVFLARMAREPELKSPGFSSKTFAMHLAGASDANITLGVSTAPSGSVDCDQDIKVDLNVMVLTTGRKPVDIALVMDRSGSMSWDGHAASTDTYAVALDGNYLYLADGSAGIRDANIQNPRLPSLIMTLNTPGTAMDINKQGNYVFLADGASGFRIANASNPSNIFSVSTITNLGTANGIAVSGNYAFVAASASGAIYDVTTTTSSNSTLRLGYSAGESWVGQSFVSNHGVISGVELYLRRFGNPSNVTIHLRSSLTGADLASAEISSGSISTSSLNWETVSFSEPVQVTPDDTVFVVATTTTQSTSNYYQVGVRTSNPYAGGNAFQQSTALTSDLLLRSFILEGIQVVDVSDKSDPQLVETFPTTNANKVFVDGSRLFVADDTSGLRILDVSNPLDVFQLGIEDTTDATGVFVRGDYAFVADRGAGLRIINVSTPTAPFVESTFNSPGSAWDVWVENDRAYIADDSSLQVVDVSVPSAPSFFTSFPSISVYRGIVVRNNIAFISADNQGLVTIDLSLGPRINQAKAAGSAFLNFDFLWKPQDQIGLSSFNTVATQNQELTAVFDDVNSALYALTANGGTDIQSGVDLGTVVLKDGFLTTNIRNSQLRFGYSSSESTAGQSFRQLQGDQISGVNVFLQKTGDPSGPVTVRLRNSISGSDWATATIPASEISSSGYNWHSVSFPSPVSLSSGVTYYIVLSTTGQSTGNYYAWGRNSANNYINGNAFQQSSSQSGDMMVEIRYVPSSQNPLALKFVVLMSDGQSNSGDSGAAALVARDNNVMIFTVAFGLDADQAELTNVADITGGKSYVAWDQNALIALYEIIAQEIGDIASAYTTNRVSDVNLTVPIPYGTTVKDLNTGVFIEGSDQNYIYYHIGDLNNTRKVWYGSYTFSFDCNSSYSCSDENRVVPQPGTFLDFLDKDENLQTGFPWDANVSITLRYRDLTLAVIGARPSTSGGALLDLNAINAGYLGSPESTIQIRRETISGSVVKTFSVSAFSCGEKQPLCTDFFELLLDRDSGIGGTLFAVINGDRAVRECPNNNAIRIDCQSQLNVFYDMDLWVWKKRVVS</sequence>
<dbReference type="InterPro" id="IPR013211">
    <property type="entry name" value="LVIVD"/>
</dbReference>
<dbReference type="SUPFAM" id="SSF75011">
    <property type="entry name" value="3-carboxy-cis,cis-mucoante lactonizing enzyme"/>
    <property type="match status" value="1"/>
</dbReference>